<dbReference type="KEGG" id="vpy:HZI73_10735"/>
<sequence length="76" mass="8949">MDKLDFEEKLKQKPIFYYKNKKVVVKNYLRIFGFVEVYCCSDHDTFCISIGALHNTKLNVRLIDIDVIYNNDKGAL</sequence>
<evidence type="ECO:0000313" key="2">
    <source>
        <dbReference type="Proteomes" id="UP000683246"/>
    </source>
</evidence>
<proteinExistence type="predicted"/>
<protein>
    <submittedName>
        <fullName evidence="1">Uncharacterized protein</fullName>
    </submittedName>
</protein>
<dbReference type="Proteomes" id="UP000683246">
    <property type="component" value="Chromosome"/>
</dbReference>
<organism evidence="1 2">
    <name type="scientific">Vallitalea pronyensis</name>
    <dbReference type="NCBI Taxonomy" id="1348613"/>
    <lineage>
        <taxon>Bacteria</taxon>
        <taxon>Bacillati</taxon>
        <taxon>Bacillota</taxon>
        <taxon>Clostridia</taxon>
        <taxon>Lachnospirales</taxon>
        <taxon>Vallitaleaceae</taxon>
        <taxon>Vallitalea</taxon>
    </lineage>
</organism>
<dbReference type="AlphaFoldDB" id="A0A8J8SGL8"/>
<dbReference type="RefSeq" id="WP_212698231.1">
    <property type="nucleotide sequence ID" value="NZ_CP058649.1"/>
</dbReference>
<name>A0A8J8SGL8_9FIRM</name>
<dbReference type="EMBL" id="CP058649">
    <property type="protein sequence ID" value="QUI22736.1"/>
    <property type="molecule type" value="Genomic_DNA"/>
</dbReference>
<reference evidence="1" key="1">
    <citation type="submission" date="2020-07" db="EMBL/GenBank/DDBJ databases">
        <title>Vallitalea pronyensis genome.</title>
        <authorList>
            <person name="Postec A."/>
        </authorList>
    </citation>
    <scope>NUCLEOTIDE SEQUENCE</scope>
    <source>
        <strain evidence="1">FatNI3</strain>
    </source>
</reference>
<accession>A0A8J8SGL8</accession>
<evidence type="ECO:0000313" key="1">
    <source>
        <dbReference type="EMBL" id="QUI22736.1"/>
    </source>
</evidence>
<gene>
    <name evidence="1" type="ORF">HZI73_10735</name>
</gene>
<keyword evidence="2" id="KW-1185">Reference proteome</keyword>